<dbReference type="HAMAP" id="MF_03102">
    <property type="entry name" value="Mdm10"/>
    <property type="match status" value="1"/>
</dbReference>
<dbReference type="GO" id="GO:1990456">
    <property type="term" value="P:mitochondrion-endoplasmic reticulum membrane tethering"/>
    <property type="evidence" value="ECO:0007669"/>
    <property type="project" value="UniProtKB-UniRule"/>
</dbReference>
<comment type="function">
    <text evidence="6">Component of the ERMES/MDM complex, which serves as a molecular tether to connect the endoplasmic reticulum and mitochondria. Components of this complex are involved in the control of mitochondrial shape and protein biogenesis and may function in phospholipid exchange. MDM10 is involved in the late assembly steps of the general translocase of the mitochondrial outer membrane (TOM complex). Functions in the TOM40-specific route of the assembly of outer membrane beta-barrel proteins, including the association of TOM40 with the receptor TOM22 and small TOM proteins. Can associate with the SAM(core) complex as well as the MDM12-MMM1 complex, both involved in late steps of the major beta-barrel assembly pathway, that is responsible for biogenesis of all outer membrane beta-barrel proteins. May act as a switch that shuttles between both complexes and channels precursor proteins into the TOM40-specific pathway. Plays a role in mitochondrial morphology and in the inheritance of mitochondria.</text>
</comment>
<dbReference type="PANTHER" id="PTHR28035:SF1">
    <property type="entry name" value="MITOCHONDRIAL DISTRIBUTION AND MORPHOLOGY PROTEIN 10"/>
    <property type="match status" value="1"/>
</dbReference>
<dbReference type="GO" id="GO:0051654">
    <property type="term" value="P:establishment of mitochondrion localization"/>
    <property type="evidence" value="ECO:0007669"/>
    <property type="project" value="TreeGrafter"/>
</dbReference>
<keyword evidence="5 6" id="KW-0472">Membrane</keyword>
<keyword evidence="9" id="KW-1185">Reference proteome</keyword>
<dbReference type="PANTHER" id="PTHR28035">
    <property type="entry name" value="MITOCHONDRIAL DISTRIBUTION AND MORPHOLOGY PROTEIN 10"/>
    <property type="match status" value="1"/>
</dbReference>
<accession>A0A9P0QUU1</accession>
<comment type="subcellular location">
    <subcellularLocation>
        <location evidence="6">Mitochondrion outer membrane</location>
        <topology evidence="6">Multi-pass membrane protein</topology>
    </subcellularLocation>
    <text evidence="6">The ERMES/MDM complex localizes to a few discrete foci (around 10 per single cell), that represent mitochondria-endoplasmic reticulum junctions. These foci are often found next to mtDNA nucleoids.</text>
</comment>
<feature type="region of interest" description="Disordered" evidence="7">
    <location>
        <begin position="318"/>
        <end position="359"/>
    </location>
</feature>
<protein>
    <recommendedName>
        <fullName evidence="6">Mitochondrial distribution and morphology protein 10</fullName>
    </recommendedName>
    <alternativeName>
        <fullName evidence="6">Mitochondrial inheritance component MDM10</fullName>
    </alternativeName>
</protein>
<organism evidence="8 9">
    <name type="scientific">[Candida] railenensis</name>
    <dbReference type="NCBI Taxonomy" id="45579"/>
    <lineage>
        <taxon>Eukaryota</taxon>
        <taxon>Fungi</taxon>
        <taxon>Dikarya</taxon>
        <taxon>Ascomycota</taxon>
        <taxon>Saccharomycotina</taxon>
        <taxon>Pichiomycetes</taxon>
        <taxon>Debaryomycetaceae</taxon>
        <taxon>Kurtzmaniella</taxon>
    </lineage>
</organism>
<comment type="subunit">
    <text evidence="6">Component of the ER-mitochondria encounter structure (ERMES) or MDM complex, composed of MMM1, MDM10, MDM12 and MDM34. Associates with the mitochondrial outer membrane sorting assembly machinery SAM(core) complex.</text>
</comment>
<dbReference type="GO" id="GO:0032865">
    <property type="term" value="C:ERMES complex"/>
    <property type="evidence" value="ECO:0007669"/>
    <property type="project" value="UniProtKB-UniRule"/>
</dbReference>
<dbReference type="EMBL" id="CAKXYY010000018">
    <property type="protein sequence ID" value="CAH2354701.1"/>
    <property type="molecule type" value="Genomic_DNA"/>
</dbReference>
<comment type="similarity">
    <text evidence="6">Belongs to the MDM10 family.</text>
</comment>
<gene>
    <name evidence="6" type="primary">MDM10</name>
    <name evidence="8" type="ORF">CLIB1423_18S01750</name>
</gene>
<evidence type="ECO:0000313" key="8">
    <source>
        <dbReference type="EMBL" id="CAH2354701.1"/>
    </source>
</evidence>
<keyword evidence="1 6" id="KW-1134">Transmembrane beta strand</keyword>
<evidence type="ECO:0000256" key="3">
    <source>
        <dbReference type="ARBA" id="ARBA00022787"/>
    </source>
</evidence>
<evidence type="ECO:0000256" key="1">
    <source>
        <dbReference type="ARBA" id="ARBA00022452"/>
    </source>
</evidence>
<evidence type="ECO:0000256" key="6">
    <source>
        <dbReference type="HAMAP-Rule" id="MF_03102"/>
    </source>
</evidence>
<evidence type="ECO:0000256" key="7">
    <source>
        <dbReference type="SAM" id="MobiDB-lite"/>
    </source>
</evidence>
<dbReference type="GO" id="GO:0001401">
    <property type="term" value="C:SAM complex"/>
    <property type="evidence" value="ECO:0007669"/>
    <property type="project" value="TreeGrafter"/>
</dbReference>
<keyword evidence="4 6" id="KW-0496">Mitochondrion</keyword>
<dbReference type="InterPro" id="IPR027539">
    <property type="entry name" value="Mdm10"/>
</dbReference>
<keyword evidence="3 6" id="KW-1000">Mitochondrion outer membrane</keyword>
<dbReference type="Pfam" id="PF12519">
    <property type="entry name" value="MDM10"/>
    <property type="match status" value="1"/>
</dbReference>
<evidence type="ECO:0000256" key="5">
    <source>
        <dbReference type="ARBA" id="ARBA00023136"/>
    </source>
</evidence>
<dbReference type="GO" id="GO:0015914">
    <property type="term" value="P:phospholipid transport"/>
    <property type="evidence" value="ECO:0007669"/>
    <property type="project" value="TreeGrafter"/>
</dbReference>
<dbReference type="AlphaFoldDB" id="A0A9P0QUU1"/>
<comment type="caution">
    <text evidence="8">The sequence shown here is derived from an EMBL/GenBank/DDBJ whole genome shotgun (WGS) entry which is preliminary data.</text>
</comment>
<comment type="domain">
    <text evidence="6">Lacks alpha-helical transmembrane segments, suggesting that it resides in the membrane via beta-sheet conformations similar to those predicted for other outer membrane proteins and porin.</text>
</comment>
<evidence type="ECO:0000256" key="4">
    <source>
        <dbReference type="ARBA" id="ARBA00023128"/>
    </source>
</evidence>
<reference evidence="8" key="1">
    <citation type="submission" date="2022-03" db="EMBL/GenBank/DDBJ databases">
        <authorList>
            <person name="Legras J.-L."/>
            <person name="Devillers H."/>
            <person name="Grondin C."/>
        </authorList>
    </citation>
    <scope>NUCLEOTIDE SEQUENCE</scope>
    <source>
        <strain evidence="8">CLIB 1423</strain>
    </source>
</reference>
<dbReference type="GO" id="GO:0045040">
    <property type="term" value="P:protein insertion into mitochondrial outer membrane"/>
    <property type="evidence" value="ECO:0007669"/>
    <property type="project" value="UniProtKB-UniRule"/>
</dbReference>
<proteinExistence type="inferred from homology"/>
<evidence type="ECO:0000256" key="2">
    <source>
        <dbReference type="ARBA" id="ARBA00022692"/>
    </source>
</evidence>
<name>A0A9P0QUU1_9ASCO</name>
<dbReference type="OrthoDB" id="2103793at2759"/>
<sequence length="481" mass="53504">MEYLQKCFYNTTGWNEDNIFSNITATSQSLLEFNIPNGMKLDISSKSTEHSASSFTLTNHHSINGSIAYLYSSLALKNTMGTKDVSLQDAISGFRIIEPKDSLSYNPPKGGNDRNSMLYGRMYFPGSALEAMVIKRLSSQTQLLLKCISNPQLNKNGTMIVYLQKNTPKYSREFIYSTNEALFGFRCLYNLNGGSTSGGSGSQLIPKFDNSVMSIGTEVWYAALSTSPGLSTAFRYSTRSTSTGKPLTMTLACNPILGHISSTYTVKTSVSSTFSSKYDFNWFSYASNLSLGFELYNYSSEHKKHKFADDIWGIHTDNGKNPTIEPATNTENNKRKSSRKQTSSAAKGQEMGQHTQIDPLTFDPYKDKMPIVNPIQNLDNYYHINPTLLPSRHEHDQLSDSSLPMDSYNASVMTAFQNLVNESDFASVLKISTSMNDRMLKVLWEGRFKDFLASTGVQLSLNSQTLAPEIGKFGLSLSYAC</sequence>
<dbReference type="Proteomes" id="UP000837801">
    <property type="component" value="Unassembled WGS sequence"/>
</dbReference>
<evidence type="ECO:0000313" key="9">
    <source>
        <dbReference type="Proteomes" id="UP000837801"/>
    </source>
</evidence>
<keyword evidence="2 6" id="KW-0812">Transmembrane</keyword>
<dbReference type="GO" id="GO:0070096">
    <property type="term" value="P:mitochondrial outer membrane translocase complex assembly"/>
    <property type="evidence" value="ECO:0007669"/>
    <property type="project" value="UniProtKB-UniRule"/>
</dbReference>
<feature type="compositionally biased region" description="Polar residues" evidence="7">
    <location>
        <begin position="340"/>
        <end position="358"/>
    </location>
</feature>